<keyword evidence="4" id="KW-1185">Reference proteome</keyword>
<comment type="caution">
    <text evidence="3">The sequence shown here is derived from an EMBL/GenBank/DDBJ whole genome shotgun (WGS) entry which is preliminary data.</text>
</comment>
<evidence type="ECO:0000256" key="2">
    <source>
        <dbReference type="SAM" id="Phobius"/>
    </source>
</evidence>
<feature type="transmembrane region" description="Helical" evidence="2">
    <location>
        <begin position="34"/>
        <end position="57"/>
    </location>
</feature>
<evidence type="ECO:0000313" key="4">
    <source>
        <dbReference type="Proteomes" id="UP001211065"/>
    </source>
</evidence>
<name>A0AAD5TYN0_9FUNG</name>
<feature type="transmembrane region" description="Helical" evidence="2">
    <location>
        <begin position="409"/>
        <end position="434"/>
    </location>
</feature>
<dbReference type="Gene3D" id="3.30.450.20">
    <property type="entry name" value="PAS domain"/>
    <property type="match status" value="1"/>
</dbReference>
<keyword evidence="2" id="KW-1133">Transmembrane helix</keyword>
<protein>
    <recommendedName>
        <fullName evidence="5">Cache domain-containing protein</fullName>
    </recommendedName>
</protein>
<gene>
    <name evidence="3" type="ORF">HK099_005777</name>
</gene>
<proteinExistence type="predicted"/>
<evidence type="ECO:0000256" key="1">
    <source>
        <dbReference type="SAM" id="MobiDB-lite"/>
    </source>
</evidence>
<feature type="region of interest" description="Disordered" evidence="1">
    <location>
        <begin position="511"/>
        <end position="535"/>
    </location>
</feature>
<keyword evidence="2" id="KW-0812">Transmembrane</keyword>
<keyword evidence="2" id="KW-0472">Membrane</keyword>
<dbReference type="Gene3D" id="6.10.340.10">
    <property type="match status" value="1"/>
</dbReference>
<reference evidence="3" key="1">
    <citation type="submission" date="2020-05" db="EMBL/GenBank/DDBJ databases">
        <title>Phylogenomic resolution of chytrid fungi.</title>
        <authorList>
            <person name="Stajich J.E."/>
            <person name="Amses K."/>
            <person name="Simmons R."/>
            <person name="Seto K."/>
            <person name="Myers J."/>
            <person name="Bonds A."/>
            <person name="Quandt C.A."/>
            <person name="Barry K."/>
            <person name="Liu P."/>
            <person name="Grigoriev I."/>
            <person name="Longcore J.E."/>
            <person name="James T.Y."/>
        </authorList>
    </citation>
    <scope>NUCLEOTIDE SEQUENCE</scope>
    <source>
        <strain evidence="3">JEL0476</strain>
    </source>
</reference>
<organism evidence="3 4">
    <name type="scientific">Clydaea vesicula</name>
    <dbReference type="NCBI Taxonomy" id="447962"/>
    <lineage>
        <taxon>Eukaryota</taxon>
        <taxon>Fungi</taxon>
        <taxon>Fungi incertae sedis</taxon>
        <taxon>Chytridiomycota</taxon>
        <taxon>Chytridiomycota incertae sedis</taxon>
        <taxon>Chytridiomycetes</taxon>
        <taxon>Lobulomycetales</taxon>
        <taxon>Lobulomycetaceae</taxon>
        <taxon>Clydaea</taxon>
    </lineage>
</organism>
<sequence length="535" mass="60491">MNSLINSNGVSFEQNVDHEKENLTTRKYKKVKTVSVSVVVFFQNLFIVFLIVLPLLLTSLHTLNETDELTFNYGKSISNILSNEIQKDQSTIIDSQIKKILNEKLSLLMDFSRVSSIGMLNFQDFDLIYEYFWKLQMDSGPLPAVYIGFNNGNFMAIKSTLNVNGTVSYFLNLQLPERANLICKICSSETVMNNASLKYSFLIDSATSKPLEMYESVVEYNIFERPWWKMGKDNSDIAISDPYPFTQQGSAGFSLVKGNFSANSNFNYVVTAIDIRFETLSLDIQNFLKTANTFIYAMVSNGEIVGSTYNGSLLSDDGLRLKKPAEIPDEHIKNSGNFIKKLLNGNSDWSTLGKYQCYSLDDVLFQYSVIDVKNIKFVIITGAPINDYLGNFQALKQQMMDSLSNNRNYIILLSLGVFLIFVTLSLFATYYLIVAPLKEISSIMEQATKFDFSALKENNLMSNRSKITEFALVQSSFFTMIKNFAQSLQANNLLSRRGSLHSSHQQVNNNQLAALPKKDPLQNDSETSILNESEF</sequence>
<dbReference type="EMBL" id="JADGJW010000466">
    <property type="protein sequence ID" value="KAJ3216669.1"/>
    <property type="molecule type" value="Genomic_DNA"/>
</dbReference>
<evidence type="ECO:0008006" key="5">
    <source>
        <dbReference type="Google" id="ProtNLM"/>
    </source>
</evidence>
<accession>A0AAD5TYN0</accession>
<feature type="compositionally biased region" description="Polar residues" evidence="1">
    <location>
        <begin position="522"/>
        <end position="535"/>
    </location>
</feature>
<dbReference type="Proteomes" id="UP001211065">
    <property type="component" value="Unassembled WGS sequence"/>
</dbReference>
<dbReference type="AlphaFoldDB" id="A0AAD5TYN0"/>
<evidence type="ECO:0000313" key="3">
    <source>
        <dbReference type="EMBL" id="KAJ3216669.1"/>
    </source>
</evidence>